<feature type="transmembrane region" description="Helical" evidence="19">
    <location>
        <begin position="786"/>
        <end position="805"/>
    </location>
</feature>
<evidence type="ECO:0000256" key="11">
    <source>
        <dbReference type="ARBA" id="ARBA00023136"/>
    </source>
</evidence>
<feature type="signal peptide" evidence="20">
    <location>
        <begin position="1"/>
        <end position="24"/>
    </location>
</feature>
<evidence type="ECO:0000256" key="3">
    <source>
        <dbReference type="ARBA" id="ARBA00007242"/>
    </source>
</evidence>
<dbReference type="CDD" id="cd15449">
    <property type="entry name" value="7tmC_mGluR1"/>
    <property type="match status" value="1"/>
</dbReference>
<keyword evidence="13" id="KW-0675">Receptor</keyword>
<keyword evidence="8 19" id="KW-1133">Transmembrane helix</keyword>
<evidence type="ECO:0000256" key="4">
    <source>
        <dbReference type="ARBA" id="ARBA00022475"/>
    </source>
</evidence>
<keyword evidence="15" id="KW-0807">Transducer</keyword>
<dbReference type="InterPro" id="IPR050726">
    <property type="entry name" value="mGluR"/>
</dbReference>
<dbReference type="PROSITE" id="PS00979">
    <property type="entry name" value="G_PROTEIN_RECEP_F3_1"/>
    <property type="match status" value="1"/>
</dbReference>
<dbReference type="SMART" id="SM01229">
    <property type="entry name" value="GluR_Homer-bdg"/>
    <property type="match status" value="1"/>
</dbReference>
<dbReference type="InterPro" id="IPR019588">
    <property type="entry name" value="Metabotropic_Glu_rcpt_Homer-bd"/>
</dbReference>
<dbReference type="PRINTS" id="PR01051">
    <property type="entry name" value="MTABOTROPC1R"/>
</dbReference>
<evidence type="ECO:0000256" key="17">
    <source>
        <dbReference type="ARBA" id="ARBA00034103"/>
    </source>
</evidence>
<accession>A0A8C2XXE1</accession>
<dbReference type="PROSITE" id="PS50259">
    <property type="entry name" value="G_PROTEIN_RECEP_F3_4"/>
    <property type="match status" value="1"/>
</dbReference>
<evidence type="ECO:0000256" key="2">
    <source>
        <dbReference type="ARBA" id="ARBA00004651"/>
    </source>
</evidence>
<reference evidence="22" key="1">
    <citation type="submission" date="2019-03" db="EMBL/GenBank/DDBJ databases">
        <title>Genome sequencing and reference-guided assembly of Black Bengal Goat (Capra hircus).</title>
        <authorList>
            <person name="Siddiki A.Z."/>
            <person name="Baten A."/>
            <person name="Billah M."/>
            <person name="Alam M.A.U."/>
            <person name="Shawrob K.S.M."/>
            <person name="Saha S."/>
            <person name="Chowdhury M."/>
            <person name="Rahman A.H."/>
            <person name="Stear M."/>
            <person name="Miah G."/>
            <person name="Das G.B."/>
            <person name="Hossain M.M."/>
            <person name="Kumkum M."/>
            <person name="Islam M.S."/>
            <person name="Mollah A.M."/>
            <person name="Ahsan A."/>
            <person name="Tusar F."/>
            <person name="Khan M.K.I."/>
        </authorList>
    </citation>
    <scope>NUCLEOTIDE SEQUENCE [LARGE SCALE GENOMIC DNA]</scope>
</reference>
<dbReference type="AlphaFoldDB" id="A0A8C2XXE1"/>
<dbReference type="InterPro" id="IPR001256">
    <property type="entry name" value="GPCR_3_mGluR1"/>
</dbReference>
<keyword evidence="6 19" id="KW-0812">Transmembrane</keyword>
<evidence type="ECO:0000256" key="12">
    <source>
        <dbReference type="ARBA" id="ARBA00023157"/>
    </source>
</evidence>
<dbReference type="PRINTS" id="PR00248">
    <property type="entry name" value="GPCRMGR"/>
</dbReference>
<evidence type="ECO:0000256" key="13">
    <source>
        <dbReference type="ARBA" id="ARBA00023170"/>
    </source>
</evidence>
<dbReference type="SUPFAM" id="SSF53822">
    <property type="entry name" value="Periplasmic binding protein-like I"/>
    <property type="match status" value="1"/>
</dbReference>
<protein>
    <recommendedName>
        <fullName evidence="21">G-protein coupled receptors family 3 profile domain-containing protein</fullName>
    </recommendedName>
</protein>
<feature type="compositionally biased region" description="Polar residues" evidence="18">
    <location>
        <begin position="859"/>
        <end position="869"/>
    </location>
</feature>
<evidence type="ECO:0000313" key="22">
    <source>
        <dbReference type="Ensembl" id="ENSCHIP00010029736.1"/>
    </source>
</evidence>
<feature type="domain" description="G-protein coupled receptors family 3 profile" evidence="21">
    <location>
        <begin position="565"/>
        <end position="828"/>
    </location>
</feature>
<evidence type="ECO:0000256" key="14">
    <source>
        <dbReference type="ARBA" id="ARBA00023180"/>
    </source>
</evidence>
<feature type="compositionally biased region" description="Low complexity" evidence="18">
    <location>
        <begin position="1126"/>
        <end position="1142"/>
    </location>
</feature>
<keyword evidence="7 20" id="KW-0732">Signal</keyword>
<evidence type="ECO:0000256" key="18">
    <source>
        <dbReference type="SAM" id="MobiDB-lite"/>
    </source>
</evidence>
<evidence type="ECO:0000256" key="9">
    <source>
        <dbReference type="ARBA" id="ARBA00023018"/>
    </source>
</evidence>
<dbReference type="PANTHER" id="PTHR24060">
    <property type="entry name" value="METABOTROPIC GLUTAMATE RECEPTOR"/>
    <property type="match status" value="1"/>
</dbReference>
<dbReference type="InterPro" id="IPR000337">
    <property type="entry name" value="GPCR_3"/>
</dbReference>
<feature type="transmembrane region" description="Helical" evidence="19">
    <location>
        <begin position="727"/>
        <end position="746"/>
    </location>
</feature>
<evidence type="ECO:0000256" key="15">
    <source>
        <dbReference type="ARBA" id="ARBA00023224"/>
    </source>
</evidence>
<dbReference type="GO" id="GO:0004930">
    <property type="term" value="F:G protein-coupled receptor activity"/>
    <property type="evidence" value="ECO:0007669"/>
    <property type="project" value="UniProtKB-KW"/>
</dbReference>
<dbReference type="GO" id="GO:0007206">
    <property type="term" value="P:phospholipase C-activating G protein-coupled glutamate receptor signaling pathway"/>
    <property type="evidence" value="ECO:0007669"/>
    <property type="project" value="UniProtKB-ARBA"/>
</dbReference>
<feature type="transmembrane region" description="Helical" evidence="19">
    <location>
        <begin position="635"/>
        <end position="656"/>
    </location>
</feature>
<feature type="transmembrane region" description="Helical" evidence="19">
    <location>
        <begin position="758"/>
        <end position="780"/>
    </location>
</feature>
<feature type="region of interest" description="Disordered" evidence="18">
    <location>
        <begin position="934"/>
        <end position="971"/>
    </location>
</feature>
<feature type="region of interest" description="Disordered" evidence="18">
    <location>
        <begin position="1034"/>
        <end position="1147"/>
    </location>
</feature>
<keyword evidence="12" id="KW-1015">Disulfide bond</keyword>
<dbReference type="InterPro" id="IPR028082">
    <property type="entry name" value="Peripla_BP_I"/>
</dbReference>
<keyword evidence="4" id="KW-1003">Cell membrane</keyword>
<dbReference type="InterPro" id="IPR001828">
    <property type="entry name" value="ANF_lig-bd_rcpt"/>
</dbReference>
<dbReference type="Pfam" id="PF00003">
    <property type="entry name" value="7tm_3"/>
    <property type="match status" value="1"/>
</dbReference>
<evidence type="ECO:0000256" key="1">
    <source>
        <dbReference type="ARBA" id="ARBA00004279"/>
    </source>
</evidence>
<organism evidence="22">
    <name type="scientific">Capra hircus</name>
    <name type="common">Goat</name>
    <dbReference type="NCBI Taxonomy" id="9925"/>
    <lineage>
        <taxon>Eukaryota</taxon>
        <taxon>Metazoa</taxon>
        <taxon>Chordata</taxon>
        <taxon>Craniata</taxon>
        <taxon>Vertebrata</taxon>
        <taxon>Euteleostomi</taxon>
        <taxon>Mammalia</taxon>
        <taxon>Eutheria</taxon>
        <taxon>Laurasiatheria</taxon>
        <taxon>Artiodactyla</taxon>
        <taxon>Ruminantia</taxon>
        <taxon>Pecora</taxon>
        <taxon>Bovidae</taxon>
        <taxon>Caprinae</taxon>
        <taxon>Capra</taxon>
    </lineage>
</organism>
<dbReference type="Gene3D" id="3.40.50.2300">
    <property type="match status" value="2"/>
</dbReference>
<evidence type="ECO:0000256" key="8">
    <source>
        <dbReference type="ARBA" id="ARBA00022989"/>
    </source>
</evidence>
<feature type="compositionally biased region" description="Basic and acidic residues" evidence="18">
    <location>
        <begin position="1073"/>
        <end position="1088"/>
    </location>
</feature>
<feature type="chain" id="PRO_5034831522" description="G-protein coupled receptors family 3 profile domain-containing protein" evidence="20">
    <location>
        <begin position="25"/>
        <end position="1166"/>
    </location>
</feature>
<dbReference type="InterPro" id="IPR017979">
    <property type="entry name" value="GPCR_3_CS"/>
</dbReference>
<dbReference type="Pfam" id="PF01094">
    <property type="entry name" value="ANF_receptor"/>
    <property type="match status" value="1"/>
</dbReference>
<feature type="compositionally biased region" description="Acidic residues" evidence="18">
    <location>
        <begin position="1089"/>
        <end position="1102"/>
    </location>
</feature>
<dbReference type="Pfam" id="PF10606">
    <property type="entry name" value="GluR_Homer-bdg"/>
    <property type="match status" value="1"/>
</dbReference>
<name>A0A8C2XXE1_CAPHI</name>
<dbReference type="CDD" id="cd06374">
    <property type="entry name" value="PBP1_mGluR_groupI"/>
    <property type="match status" value="1"/>
</dbReference>
<comment type="subcellular location">
    <subcellularLocation>
        <location evidence="2">Cell membrane</location>
        <topology evidence="2">Multi-pass membrane protein</topology>
    </subcellularLocation>
    <subcellularLocation>
        <location evidence="1">Cell projection</location>
        <location evidence="1">Dendrite</location>
    </subcellularLocation>
    <subcellularLocation>
        <location evidence="17">Synapse</location>
    </subcellularLocation>
</comment>
<comment type="similarity">
    <text evidence="3">Belongs to the G-protein coupled receptor 3 family.</text>
</comment>
<feature type="transmembrane region" description="Helical" evidence="19">
    <location>
        <begin position="567"/>
        <end position="590"/>
    </location>
</feature>
<evidence type="ECO:0000256" key="10">
    <source>
        <dbReference type="ARBA" id="ARBA00023040"/>
    </source>
</evidence>
<evidence type="ECO:0000256" key="7">
    <source>
        <dbReference type="ARBA" id="ARBA00022729"/>
    </source>
</evidence>
<proteinExistence type="inferred from homology"/>
<evidence type="ECO:0000256" key="6">
    <source>
        <dbReference type="ARBA" id="ARBA00022692"/>
    </source>
</evidence>
<feature type="transmembrane region" description="Helical" evidence="19">
    <location>
        <begin position="677"/>
        <end position="701"/>
    </location>
</feature>
<keyword evidence="14" id="KW-0325">Glycoprotein</keyword>
<dbReference type="InterPro" id="IPR000162">
    <property type="entry name" value="GPCR_3_mtglu_rcpt"/>
</dbReference>
<keyword evidence="11 19" id="KW-0472">Membrane</keyword>
<sequence>MVRFLLVFFPTIFLEMTLLPRGPCRKVLLAGASSQRSVARMDGDVIIGALFSVHHQPPAEKVPERKCGEIREQYGIQRVEAMFHTLDKINADPVLLPNITLGSEIRDSCWHSSVALEQSIEFIRDSLISIRDDRDGLNRCLPDGQTLPPGRTKKPIAGVIGPGSSSVAIQVQNLLQLFDIPQIAYSATSIDLSDKTLYKYFLRVVPSDTLQARAMLDIVKRYNWTYVSAVHTEGNYGESGMDAFKELAAQEGLCIAHSDKIYSNAGEKSFDRLLRKLRERLPKARVVVCFCEGMTVRGLLSAMRRLGVVGEFSLIGSDGWADRDEVIEGYEVEANGGITIKLQSPEVRSFDDYFLKLRLDTNTRNPWFPEFWQHRFQCRLPGHILENPNFKRICTGNESLEENYVQDSKMGFVINAIYAMAHGLQNMHQALCPGHVGLCDAMKPIDGSKLLEFLIKSTFIGVSGEEVWFDEKGDAPGRYDIMNLQYTEANRYDYVHVGTWHEGVLNIDDYKIQMNKSGMVRSVCSEPCLKGQIKVTKSWIHFKTIFLITGCEPIPVRYLEWSNIESIIAIAFSCLGILVTLFVTLIFVLYRDTPVVKSSSRELCYIILAGIFLGYVCPFTLIAKPTITSCYLQRLLVGLSSAMCYSALVTKTNRIARILAGSKKKICTRKPRFMSAWAQVIIASILISVVQLTLVITLIIMEPPMPILSYPSIKEVYLICNTSNLGVVAPLGYNGLLIMSCTYYAFKTRNVPANFNEAKYIAFTMYTTCIIWLAFVPIYFGSNYKIITTCFAVSLSVTVALGCMFTPKMYIIIAKPERNVRSAFTTSDVVRMHVGDGKLPCRSNTLLSIFRRKKPGAGNANSNGKSVSWSEPGGRQVPKGQHTWHRLSVHLKTSETACNQTAVIKPLTKSYQGSGKSLTFSDASTKTLYNVEEEDAQPAGFSPPSSPSRAAPRRVPTAASTPPLPPHLPAEETPLFLAEPAIPKGLPPPLQQPPLPQKSFLDQLQGVVNNFSAGIPDFSSVLAVPGAVGNGGRPLFPPPAPPQHLPLLPLPLSPFAEEPASPPGEDDDEDDSERFKLLQEYLSEREGNTEEDELEEEEEEGDLPAPSKPTPEASPALTPPSPFRDSVASGSSVPSSPVSESVLCTPPNVTYASVILRDYKQSSSTL</sequence>
<evidence type="ECO:0000256" key="5">
    <source>
        <dbReference type="ARBA" id="ARBA00022553"/>
    </source>
</evidence>
<keyword evidence="10" id="KW-0297">G-protein coupled receptor</keyword>
<feature type="transmembrane region" description="Helical" evidence="19">
    <location>
        <begin position="602"/>
        <end position="623"/>
    </location>
</feature>
<evidence type="ECO:0000256" key="20">
    <source>
        <dbReference type="SAM" id="SignalP"/>
    </source>
</evidence>
<feature type="region of interest" description="Disordered" evidence="18">
    <location>
        <begin position="854"/>
        <end position="881"/>
    </location>
</feature>
<dbReference type="Ensembl" id="ENSCHIT00010041914.1">
    <property type="protein sequence ID" value="ENSCHIP00010029736.1"/>
    <property type="gene ID" value="ENSCHIG00010022129.1"/>
</dbReference>
<evidence type="ECO:0000256" key="16">
    <source>
        <dbReference type="ARBA" id="ARBA00023273"/>
    </source>
</evidence>
<keyword evidence="16" id="KW-0966">Cell projection</keyword>
<feature type="compositionally biased region" description="Pro residues" evidence="18">
    <location>
        <begin position="1035"/>
        <end position="1052"/>
    </location>
</feature>
<evidence type="ECO:0000259" key="21">
    <source>
        <dbReference type="PROSITE" id="PS50259"/>
    </source>
</evidence>
<dbReference type="GO" id="GO:0005886">
    <property type="term" value="C:plasma membrane"/>
    <property type="evidence" value="ECO:0007669"/>
    <property type="project" value="UniProtKB-SubCell"/>
</dbReference>
<reference evidence="22" key="2">
    <citation type="submission" date="2025-08" db="UniProtKB">
        <authorList>
            <consortium name="Ensembl"/>
        </authorList>
    </citation>
    <scope>IDENTIFICATION</scope>
</reference>
<keyword evidence="5" id="KW-0597">Phosphoprotein</keyword>
<dbReference type="GO" id="GO:0008066">
    <property type="term" value="F:glutamate receptor activity"/>
    <property type="evidence" value="ECO:0007669"/>
    <property type="project" value="UniProtKB-ARBA"/>
</dbReference>
<dbReference type="FunFam" id="3.40.50.2300:FF:000337">
    <property type="entry name" value="Metabotropic glutamate receptor 1"/>
    <property type="match status" value="1"/>
</dbReference>
<dbReference type="GO" id="GO:0030425">
    <property type="term" value="C:dendrite"/>
    <property type="evidence" value="ECO:0007669"/>
    <property type="project" value="UniProtKB-SubCell"/>
</dbReference>
<keyword evidence="9" id="KW-0770">Synapse</keyword>
<feature type="compositionally biased region" description="Low complexity" evidence="18">
    <location>
        <begin position="938"/>
        <end position="961"/>
    </location>
</feature>
<dbReference type="GO" id="GO:0045202">
    <property type="term" value="C:synapse"/>
    <property type="evidence" value="ECO:0007669"/>
    <property type="project" value="UniProtKB-SubCell"/>
</dbReference>
<dbReference type="PROSITE" id="PS00981">
    <property type="entry name" value="G_PROTEIN_RECEP_F3_3"/>
    <property type="match status" value="1"/>
</dbReference>
<dbReference type="PRINTS" id="PR00593">
    <property type="entry name" value="MTABOTROPICR"/>
</dbReference>
<dbReference type="FunFam" id="3.40.50.2300:FF:000219">
    <property type="entry name" value="Glutamate metabotropic receptor 5"/>
    <property type="match status" value="2"/>
</dbReference>
<dbReference type="InterPro" id="IPR017978">
    <property type="entry name" value="GPCR_3_C"/>
</dbReference>
<evidence type="ECO:0000256" key="19">
    <source>
        <dbReference type="SAM" id="Phobius"/>
    </source>
</evidence>